<proteinExistence type="predicted"/>
<sequence length="98" mass="11367">MKRLAEADNLKYRHLRLAVRCEPPYAQQTARKTRAGIHGPGIFQRDREHLLLKISFEGVEREFQIEPNSRSQPRGVHPKKNDTVNILLPLIPTTRQAF</sequence>
<dbReference type="Proteomes" id="UP000735302">
    <property type="component" value="Unassembled WGS sequence"/>
</dbReference>
<comment type="caution">
    <text evidence="1">The sequence shown here is derived from an EMBL/GenBank/DDBJ whole genome shotgun (WGS) entry which is preliminary data.</text>
</comment>
<accession>A0AAV4AP04</accession>
<dbReference type="EMBL" id="BLXT01003924">
    <property type="protein sequence ID" value="GFO07934.1"/>
    <property type="molecule type" value="Genomic_DNA"/>
</dbReference>
<name>A0AAV4AP04_9GAST</name>
<organism evidence="1 2">
    <name type="scientific">Plakobranchus ocellatus</name>
    <dbReference type="NCBI Taxonomy" id="259542"/>
    <lineage>
        <taxon>Eukaryota</taxon>
        <taxon>Metazoa</taxon>
        <taxon>Spiralia</taxon>
        <taxon>Lophotrochozoa</taxon>
        <taxon>Mollusca</taxon>
        <taxon>Gastropoda</taxon>
        <taxon>Heterobranchia</taxon>
        <taxon>Euthyneura</taxon>
        <taxon>Panpulmonata</taxon>
        <taxon>Sacoglossa</taxon>
        <taxon>Placobranchoidea</taxon>
        <taxon>Plakobranchidae</taxon>
        <taxon>Plakobranchus</taxon>
    </lineage>
</organism>
<reference evidence="1 2" key="1">
    <citation type="journal article" date="2021" name="Elife">
        <title>Chloroplast acquisition without the gene transfer in kleptoplastic sea slugs, Plakobranchus ocellatus.</title>
        <authorList>
            <person name="Maeda T."/>
            <person name="Takahashi S."/>
            <person name="Yoshida T."/>
            <person name="Shimamura S."/>
            <person name="Takaki Y."/>
            <person name="Nagai Y."/>
            <person name="Toyoda A."/>
            <person name="Suzuki Y."/>
            <person name="Arimoto A."/>
            <person name="Ishii H."/>
            <person name="Satoh N."/>
            <person name="Nishiyama T."/>
            <person name="Hasebe M."/>
            <person name="Maruyama T."/>
            <person name="Minagawa J."/>
            <person name="Obokata J."/>
            <person name="Shigenobu S."/>
        </authorList>
    </citation>
    <scope>NUCLEOTIDE SEQUENCE [LARGE SCALE GENOMIC DNA]</scope>
</reference>
<keyword evidence="2" id="KW-1185">Reference proteome</keyword>
<gene>
    <name evidence="1" type="ORF">PoB_003443900</name>
</gene>
<dbReference type="AlphaFoldDB" id="A0AAV4AP04"/>
<evidence type="ECO:0000313" key="1">
    <source>
        <dbReference type="EMBL" id="GFO07934.1"/>
    </source>
</evidence>
<protein>
    <submittedName>
        <fullName evidence="1">Uncharacterized protein</fullName>
    </submittedName>
</protein>
<evidence type="ECO:0000313" key="2">
    <source>
        <dbReference type="Proteomes" id="UP000735302"/>
    </source>
</evidence>